<protein>
    <submittedName>
        <fullName evidence="2">Uncharacterized protein</fullName>
    </submittedName>
</protein>
<comment type="caution">
    <text evidence="2">The sequence shown here is derived from an EMBL/GenBank/DDBJ whole genome shotgun (WGS) entry which is preliminary data.</text>
</comment>
<keyword evidence="3" id="KW-1185">Reference proteome</keyword>
<feature type="transmembrane region" description="Helical" evidence="1">
    <location>
        <begin position="94"/>
        <end position="116"/>
    </location>
</feature>
<proteinExistence type="predicted"/>
<evidence type="ECO:0000313" key="2">
    <source>
        <dbReference type="EMBL" id="GAA1536751.1"/>
    </source>
</evidence>
<dbReference type="RefSeq" id="WP_344506056.1">
    <property type="nucleotide sequence ID" value="NZ_BAAAQD010000014.1"/>
</dbReference>
<feature type="transmembrane region" description="Helical" evidence="1">
    <location>
        <begin position="56"/>
        <end position="82"/>
    </location>
</feature>
<feature type="transmembrane region" description="Helical" evidence="1">
    <location>
        <begin position="20"/>
        <end position="44"/>
    </location>
</feature>
<name>A0ABP4M3V2_9ACTN</name>
<keyword evidence="1" id="KW-0812">Transmembrane</keyword>
<evidence type="ECO:0000313" key="3">
    <source>
        <dbReference type="Proteomes" id="UP001501470"/>
    </source>
</evidence>
<accession>A0ABP4M3V2</accession>
<dbReference type="EMBL" id="BAAAQD010000014">
    <property type="protein sequence ID" value="GAA1536751.1"/>
    <property type="molecule type" value="Genomic_DNA"/>
</dbReference>
<sequence>MEAPGDIPPHWDPNSRSRVGPAVVTLAALAGAGWLTLGLVWLAYRDALNDPEGMAAMGAGFAGLALSLVVMPLTALATGFAAYHRAVTEERWPLVVALAGTVLTLGLCGWWSVVFAT</sequence>
<reference evidence="3" key="1">
    <citation type="journal article" date="2019" name="Int. J. Syst. Evol. Microbiol.">
        <title>The Global Catalogue of Microorganisms (GCM) 10K type strain sequencing project: providing services to taxonomists for standard genome sequencing and annotation.</title>
        <authorList>
            <consortium name="The Broad Institute Genomics Platform"/>
            <consortium name="The Broad Institute Genome Sequencing Center for Infectious Disease"/>
            <person name="Wu L."/>
            <person name="Ma J."/>
        </authorList>
    </citation>
    <scope>NUCLEOTIDE SEQUENCE [LARGE SCALE GENOMIC DNA]</scope>
    <source>
        <strain evidence="3">JCM 15933</strain>
    </source>
</reference>
<gene>
    <name evidence="2" type="ORF">GCM10009827_064230</name>
</gene>
<organism evidence="2 3">
    <name type="scientific">Dactylosporangium maewongense</name>
    <dbReference type="NCBI Taxonomy" id="634393"/>
    <lineage>
        <taxon>Bacteria</taxon>
        <taxon>Bacillati</taxon>
        <taxon>Actinomycetota</taxon>
        <taxon>Actinomycetes</taxon>
        <taxon>Micromonosporales</taxon>
        <taxon>Micromonosporaceae</taxon>
        <taxon>Dactylosporangium</taxon>
    </lineage>
</organism>
<evidence type="ECO:0000256" key="1">
    <source>
        <dbReference type="SAM" id="Phobius"/>
    </source>
</evidence>
<keyword evidence="1" id="KW-1133">Transmembrane helix</keyword>
<dbReference type="Proteomes" id="UP001501470">
    <property type="component" value="Unassembled WGS sequence"/>
</dbReference>
<keyword evidence="1" id="KW-0472">Membrane</keyword>